<dbReference type="EMBL" id="NGAF01000009">
    <property type="protein sequence ID" value="OXR43628.1"/>
    <property type="molecule type" value="Genomic_DNA"/>
</dbReference>
<sequence>MATGHEQAGSRKQRSAETEQALKDAARRLFAERGYLNTKITDITAAAGRSAGSFYNHFAGKEQLLQALLEDFAAEGDTSAGAGAHDPDFTKPQAVEFHIEQYWHYARRHWPVLRAVTQAALVDEDFARLTSRFTAGQLDEVVDHVDGFEAAGLRLPSTAEASVAMMFLLVRALLEAVEEGVLALDDEQAVAGLTRFVYRGLTGRDY</sequence>
<organism evidence="6 7">
    <name type="scientific">Nocardia cerradoensis</name>
    <dbReference type="NCBI Taxonomy" id="85688"/>
    <lineage>
        <taxon>Bacteria</taxon>
        <taxon>Bacillati</taxon>
        <taxon>Actinomycetota</taxon>
        <taxon>Actinomycetes</taxon>
        <taxon>Mycobacteriales</taxon>
        <taxon>Nocardiaceae</taxon>
        <taxon>Nocardia</taxon>
    </lineage>
</organism>
<dbReference type="PRINTS" id="PR00455">
    <property type="entry name" value="HTHTETR"/>
</dbReference>
<dbReference type="GO" id="GO:0003700">
    <property type="term" value="F:DNA-binding transcription factor activity"/>
    <property type="evidence" value="ECO:0007669"/>
    <property type="project" value="TreeGrafter"/>
</dbReference>
<protein>
    <submittedName>
        <fullName evidence="6">Transposon Tn10 TetC protein</fullName>
    </submittedName>
</protein>
<keyword evidence="1" id="KW-0805">Transcription regulation</keyword>
<dbReference type="SUPFAM" id="SSF46689">
    <property type="entry name" value="Homeodomain-like"/>
    <property type="match status" value="1"/>
</dbReference>
<feature type="domain" description="HTH tetR-type" evidence="5">
    <location>
        <begin position="16"/>
        <end position="76"/>
    </location>
</feature>
<dbReference type="RefSeq" id="WP_094026448.1">
    <property type="nucleotide sequence ID" value="NZ_NGAF01000009.1"/>
</dbReference>
<keyword evidence="7" id="KW-1185">Reference proteome</keyword>
<dbReference type="GO" id="GO:0000976">
    <property type="term" value="F:transcription cis-regulatory region binding"/>
    <property type="evidence" value="ECO:0007669"/>
    <property type="project" value="TreeGrafter"/>
</dbReference>
<dbReference type="Proteomes" id="UP000215506">
    <property type="component" value="Unassembled WGS sequence"/>
</dbReference>
<dbReference type="InterPro" id="IPR001647">
    <property type="entry name" value="HTH_TetR"/>
</dbReference>
<dbReference type="SUPFAM" id="SSF48498">
    <property type="entry name" value="Tetracyclin repressor-like, C-terminal domain"/>
    <property type="match status" value="1"/>
</dbReference>
<evidence type="ECO:0000256" key="2">
    <source>
        <dbReference type="ARBA" id="ARBA00023125"/>
    </source>
</evidence>
<name>A0A231H474_9NOCA</name>
<dbReference type="InterPro" id="IPR036271">
    <property type="entry name" value="Tet_transcr_reg_TetR-rel_C_sf"/>
</dbReference>
<comment type="caution">
    <text evidence="6">The sequence shown here is derived from an EMBL/GenBank/DDBJ whole genome shotgun (WGS) entry which is preliminary data.</text>
</comment>
<evidence type="ECO:0000313" key="7">
    <source>
        <dbReference type="Proteomes" id="UP000215506"/>
    </source>
</evidence>
<accession>A0A231H474</accession>
<evidence type="ECO:0000256" key="3">
    <source>
        <dbReference type="ARBA" id="ARBA00023163"/>
    </source>
</evidence>
<evidence type="ECO:0000259" key="5">
    <source>
        <dbReference type="PROSITE" id="PS50977"/>
    </source>
</evidence>
<reference evidence="6 7" key="1">
    <citation type="submission" date="2017-07" db="EMBL/GenBank/DDBJ databases">
        <title>First draft Genome Sequence of Nocardia cerradoensis isolated from human infection.</title>
        <authorList>
            <person name="Carrasco G."/>
        </authorList>
    </citation>
    <scope>NUCLEOTIDE SEQUENCE [LARGE SCALE GENOMIC DNA]</scope>
    <source>
        <strain evidence="6 7">CNM20130759</strain>
    </source>
</reference>
<evidence type="ECO:0000256" key="4">
    <source>
        <dbReference type="PROSITE-ProRule" id="PRU00335"/>
    </source>
</evidence>
<dbReference type="PANTHER" id="PTHR30055">
    <property type="entry name" value="HTH-TYPE TRANSCRIPTIONAL REGULATOR RUTR"/>
    <property type="match status" value="1"/>
</dbReference>
<evidence type="ECO:0000313" key="6">
    <source>
        <dbReference type="EMBL" id="OXR43628.1"/>
    </source>
</evidence>
<dbReference type="InterPro" id="IPR009057">
    <property type="entry name" value="Homeodomain-like_sf"/>
</dbReference>
<evidence type="ECO:0000256" key="1">
    <source>
        <dbReference type="ARBA" id="ARBA00023015"/>
    </source>
</evidence>
<feature type="DNA-binding region" description="H-T-H motif" evidence="4">
    <location>
        <begin position="39"/>
        <end position="58"/>
    </location>
</feature>
<dbReference type="Gene3D" id="1.10.357.10">
    <property type="entry name" value="Tetracycline Repressor, domain 2"/>
    <property type="match status" value="1"/>
</dbReference>
<keyword evidence="2 4" id="KW-0238">DNA-binding</keyword>
<dbReference type="PANTHER" id="PTHR30055:SF234">
    <property type="entry name" value="HTH-TYPE TRANSCRIPTIONAL REGULATOR BETI"/>
    <property type="match status" value="1"/>
</dbReference>
<dbReference type="Pfam" id="PF00440">
    <property type="entry name" value="TetR_N"/>
    <property type="match status" value="1"/>
</dbReference>
<keyword evidence="3" id="KW-0804">Transcription</keyword>
<dbReference type="Gene3D" id="1.10.10.60">
    <property type="entry name" value="Homeodomain-like"/>
    <property type="match status" value="1"/>
</dbReference>
<dbReference type="PROSITE" id="PS50977">
    <property type="entry name" value="HTH_TETR_2"/>
    <property type="match status" value="1"/>
</dbReference>
<dbReference type="AlphaFoldDB" id="A0A231H474"/>
<dbReference type="InterPro" id="IPR050109">
    <property type="entry name" value="HTH-type_TetR-like_transc_reg"/>
</dbReference>
<gene>
    <name evidence="6" type="primary">tetC_3</name>
    <name evidence="6" type="ORF">B7C42_04496</name>
</gene>
<proteinExistence type="predicted"/>